<dbReference type="InterPro" id="IPR036852">
    <property type="entry name" value="Peptidase_S8/S53_dom_sf"/>
</dbReference>
<organism evidence="8 9">
    <name type="scientific">Hazenella coriacea</name>
    <dbReference type="NCBI Taxonomy" id="1179467"/>
    <lineage>
        <taxon>Bacteria</taxon>
        <taxon>Bacillati</taxon>
        <taxon>Bacillota</taxon>
        <taxon>Bacilli</taxon>
        <taxon>Bacillales</taxon>
        <taxon>Thermoactinomycetaceae</taxon>
        <taxon>Hazenella</taxon>
    </lineage>
</organism>
<keyword evidence="3 5" id="KW-0378">Hydrolase</keyword>
<dbReference type="InterPro" id="IPR000209">
    <property type="entry name" value="Peptidase_S8/S53_dom"/>
</dbReference>
<evidence type="ECO:0000256" key="4">
    <source>
        <dbReference type="ARBA" id="ARBA00022825"/>
    </source>
</evidence>
<dbReference type="PROSITE" id="PS00136">
    <property type="entry name" value="SUBTILASE_ASP"/>
    <property type="match status" value="1"/>
</dbReference>
<dbReference type="GO" id="GO:0004252">
    <property type="term" value="F:serine-type endopeptidase activity"/>
    <property type="evidence" value="ECO:0007669"/>
    <property type="project" value="UniProtKB-UniRule"/>
</dbReference>
<sequence>MMNEEWIIRAKGELPSEFWKSIDVLHRSVSKDPHDYTILARLKPGNQANEWQLKWSREDFILYILPNQKYQVTGSYSISWDLYDEYYYLDQIKAPEAWQVFSYLSHTRNVSKDVVVAIVDTGVDLHHPHLSSLLVPGVNIKNRSLPPQDHLGHGTKVAGVLSAVWGGMKEPDHPIGNGKIMPIKVLENGNDGDLYFTVEGMKEAIRRQANIIVLAQGSWTYSPLLAEVIEQAEEKGILVIGAAGNATYDLNGQVVYQRPIYYPAAFPTVVGVGSVRADERHEPSSNVGAGLDLVAPGELIKSIKSGGGTELDSGTSFSAPQVAGVAAFIWQLHPEYTVADVRNLLRQTADKVPSLPKWDESLGYGRLNAYRAVTEKPLPDRFEPNNSKEKATPISLYQQVTGELTSKDEDWYQLYLEYPGTLSLDFGNKRSDRKGLKLEIYLSNGKSAIYSLDSISDLKVTAPAGYIQLRFSQSDDRQRKIPYQFSASFLIEADLFENNDFPWNAYQLPLQEGWQSWSGTIHKKGDEDWFRFMIPKAGKLELFITPTTPRMDPVLSVLSQPGIKEERLDLNGEGEREEITLQVKAGSLIFRVSDYGSNSIEQPYHIRAYFEMEKGRKVDD</sequence>
<keyword evidence="4 5" id="KW-0720">Serine protease</keyword>
<evidence type="ECO:0000259" key="7">
    <source>
        <dbReference type="Pfam" id="PF00082"/>
    </source>
</evidence>
<keyword evidence="9" id="KW-1185">Reference proteome</keyword>
<proteinExistence type="inferred from homology"/>
<dbReference type="InterPro" id="IPR015500">
    <property type="entry name" value="Peptidase_S8_subtilisin-rel"/>
</dbReference>
<gene>
    <name evidence="8" type="ORF">EDD58_102215</name>
</gene>
<protein>
    <submittedName>
        <fullName evidence="8">Subtilase family protein</fullName>
    </submittedName>
</protein>
<name>A0A4R3L963_9BACL</name>
<evidence type="ECO:0000313" key="9">
    <source>
        <dbReference type="Proteomes" id="UP000294937"/>
    </source>
</evidence>
<evidence type="ECO:0000256" key="5">
    <source>
        <dbReference type="PROSITE-ProRule" id="PRU01240"/>
    </source>
</evidence>
<evidence type="ECO:0000313" key="8">
    <source>
        <dbReference type="EMBL" id="TCS95640.1"/>
    </source>
</evidence>
<dbReference type="Gene3D" id="2.60.120.380">
    <property type="match status" value="2"/>
</dbReference>
<dbReference type="InterPro" id="IPR050131">
    <property type="entry name" value="Peptidase_S8_subtilisin-like"/>
</dbReference>
<dbReference type="PROSITE" id="PS00138">
    <property type="entry name" value="SUBTILASE_SER"/>
    <property type="match status" value="1"/>
</dbReference>
<dbReference type="InterPro" id="IPR023828">
    <property type="entry name" value="Peptidase_S8_Ser-AS"/>
</dbReference>
<dbReference type="PRINTS" id="PR00723">
    <property type="entry name" value="SUBTILISIN"/>
</dbReference>
<comment type="similarity">
    <text evidence="1 5 6">Belongs to the peptidase S8 family.</text>
</comment>
<evidence type="ECO:0000256" key="1">
    <source>
        <dbReference type="ARBA" id="ARBA00011073"/>
    </source>
</evidence>
<comment type="caution">
    <text evidence="8">The sequence shown here is derived from an EMBL/GenBank/DDBJ whole genome shotgun (WGS) entry which is preliminary data.</text>
</comment>
<dbReference type="Proteomes" id="UP000294937">
    <property type="component" value="Unassembled WGS sequence"/>
</dbReference>
<accession>A0A4R3L963</accession>
<reference evidence="8 9" key="1">
    <citation type="submission" date="2019-03" db="EMBL/GenBank/DDBJ databases">
        <title>Genomic Encyclopedia of Type Strains, Phase IV (KMG-IV): sequencing the most valuable type-strain genomes for metagenomic binning, comparative biology and taxonomic classification.</title>
        <authorList>
            <person name="Goeker M."/>
        </authorList>
    </citation>
    <scope>NUCLEOTIDE SEQUENCE [LARGE SCALE GENOMIC DNA]</scope>
    <source>
        <strain evidence="8 9">DSM 45707</strain>
    </source>
</reference>
<feature type="active site" description="Charge relay system" evidence="5">
    <location>
        <position position="316"/>
    </location>
</feature>
<dbReference type="Pfam" id="PF00082">
    <property type="entry name" value="Peptidase_S8"/>
    <property type="match status" value="1"/>
</dbReference>
<feature type="domain" description="Peptidase S8/S53" evidence="7">
    <location>
        <begin position="112"/>
        <end position="365"/>
    </location>
</feature>
<dbReference type="EMBL" id="SMAG01000002">
    <property type="protein sequence ID" value="TCS95640.1"/>
    <property type="molecule type" value="Genomic_DNA"/>
</dbReference>
<dbReference type="GO" id="GO:0006508">
    <property type="term" value="P:proteolysis"/>
    <property type="evidence" value="ECO:0007669"/>
    <property type="project" value="UniProtKB-KW"/>
</dbReference>
<dbReference type="PANTHER" id="PTHR43806">
    <property type="entry name" value="PEPTIDASE S8"/>
    <property type="match status" value="1"/>
</dbReference>
<evidence type="ECO:0000256" key="6">
    <source>
        <dbReference type="RuleBase" id="RU003355"/>
    </source>
</evidence>
<dbReference type="AlphaFoldDB" id="A0A4R3L963"/>
<feature type="active site" description="Charge relay system" evidence="5">
    <location>
        <position position="153"/>
    </location>
</feature>
<evidence type="ECO:0000256" key="2">
    <source>
        <dbReference type="ARBA" id="ARBA00022670"/>
    </source>
</evidence>
<keyword evidence="2 5" id="KW-0645">Protease</keyword>
<dbReference type="PANTHER" id="PTHR43806:SF11">
    <property type="entry name" value="CEREVISIN-RELATED"/>
    <property type="match status" value="1"/>
</dbReference>
<dbReference type="InterPro" id="IPR023827">
    <property type="entry name" value="Peptidase_S8_Asp-AS"/>
</dbReference>
<dbReference type="Gene3D" id="3.40.50.200">
    <property type="entry name" value="Peptidase S8/S53 domain"/>
    <property type="match status" value="1"/>
</dbReference>
<feature type="active site" description="Charge relay system" evidence="5">
    <location>
        <position position="120"/>
    </location>
</feature>
<evidence type="ECO:0000256" key="3">
    <source>
        <dbReference type="ARBA" id="ARBA00022801"/>
    </source>
</evidence>
<dbReference type="PROSITE" id="PS51892">
    <property type="entry name" value="SUBTILASE"/>
    <property type="match status" value="1"/>
</dbReference>
<dbReference type="SUPFAM" id="SSF52743">
    <property type="entry name" value="Subtilisin-like"/>
    <property type="match status" value="1"/>
</dbReference>